<dbReference type="InterPro" id="IPR011766">
    <property type="entry name" value="TPP_enzyme_TPP-bd"/>
</dbReference>
<dbReference type="STRING" id="229921.ADN01_17380"/>
<dbReference type="SUPFAM" id="SSF54862">
    <property type="entry name" value="4Fe-4S ferredoxins"/>
    <property type="match status" value="1"/>
</dbReference>
<name>A0A0P6X093_9CHLR</name>
<dbReference type="CDD" id="cd07034">
    <property type="entry name" value="TPP_PYR_PFOR_IOR-alpha_like"/>
    <property type="match status" value="1"/>
</dbReference>
<evidence type="ECO:0000256" key="6">
    <source>
        <dbReference type="ARBA" id="ARBA00023014"/>
    </source>
</evidence>
<dbReference type="OrthoDB" id="9804603at2"/>
<dbReference type="PATRIC" id="fig|229921.5.peg.98"/>
<dbReference type="EMBL" id="LGCM01000065">
    <property type="protein sequence ID" value="KPL75620.1"/>
    <property type="molecule type" value="Genomic_DNA"/>
</dbReference>
<dbReference type="GO" id="GO:0051539">
    <property type="term" value="F:4 iron, 4 sulfur cluster binding"/>
    <property type="evidence" value="ECO:0007669"/>
    <property type="project" value="UniProtKB-KW"/>
</dbReference>
<dbReference type="InterPro" id="IPR017896">
    <property type="entry name" value="4Fe4S_Fe-S-bd"/>
</dbReference>
<keyword evidence="2" id="KW-0004">4Fe-4S</keyword>
<dbReference type="PANTHER" id="PTHR43854:SF1">
    <property type="entry name" value="INDOLEPYRUVATE OXIDOREDUCTASE SUBUNIT IORB"/>
    <property type="match status" value="1"/>
</dbReference>
<keyword evidence="3" id="KW-0249">Electron transport</keyword>
<proteinExistence type="predicted"/>
<keyword evidence="2" id="KW-0479">Metal-binding</keyword>
<evidence type="ECO:0000256" key="3">
    <source>
        <dbReference type="ARBA" id="ARBA00022982"/>
    </source>
</evidence>
<dbReference type="PROSITE" id="PS51379">
    <property type="entry name" value="4FE4S_FER_2"/>
    <property type="match status" value="1"/>
</dbReference>
<evidence type="ECO:0000259" key="7">
    <source>
        <dbReference type="PROSITE" id="PS51379"/>
    </source>
</evidence>
<dbReference type="PROSITE" id="PS51257">
    <property type="entry name" value="PROKAR_LIPOPROTEIN"/>
    <property type="match status" value="1"/>
</dbReference>
<dbReference type="Gene3D" id="3.40.920.10">
    <property type="entry name" value="Pyruvate-ferredoxin oxidoreductase, PFOR, domain III"/>
    <property type="match status" value="1"/>
</dbReference>
<evidence type="ECO:0000313" key="8">
    <source>
        <dbReference type="EMBL" id="KPL75620.1"/>
    </source>
</evidence>
<dbReference type="Pfam" id="PF01558">
    <property type="entry name" value="POR"/>
    <property type="match status" value="1"/>
</dbReference>
<dbReference type="InterPro" id="IPR019752">
    <property type="entry name" value="Pyrv/ketoisovalerate_OxRed_cat"/>
</dbReference>
<dbReference type="Pfam" id="PF02775">
    <property type="entry name" value="TPP_enzyme_C"/>
    <property type="match status" value="1"/>
</dbReference>
<evidence type="ECO:0000256" key="1">
    <source>
        <dbReference type="ARBA" id="ARBA00022448"/>
    </source>
</evidence>
<dbReference type="InterPro" id="IPR002869">
    <property type="entry name" value="Pyrv_flavodox_OxRed_cen"/>
</dbReference>
<organism evidence="8 9">
    <name type="scientific">Levilinea saccharolytica</name>
    <dbReference type="NCBI Taxonomy" id="229921"/>
    <lineage>
        <taxon>Bacteria</taxon>
        <taxon>Bacillati</taxon>
        <taxon>Chloroflexota</taxon>
        <taxon>Anaerolineae</taxon>
        <taxon>Anaerolineales</taxon>
        <taxon>Anaerolineaceae</taxon>
        <taxon>Levilinea</taxon>
    </lineage>
</organism>
<keyword evidence="4" id="KW-0560">Oxidoreductase</keyword>
<feature type="domain" description="4Fe-4S ferredoxin-type" evidence="7">
    <location>
        <begin position="574"/>
        <end position="606"/>
    </location>
</feature>
<dbReference type="SUPFAM" id="SSF52922">
    <property type="entry name" value="TK C-terminal domain-like"/>
    <property type="match status" value="1"/>
</dbReference>
<protein>
    <submittedName>
        <fullName evidence="8">Pyruvate ferredoxin oxidoreductase</fullName>
    </submittedName>
</protein>
<dbReference type="InterPro" id="IPR009014">
    <property type="entry name" value="Transketo_C/PFOR_II"/>
</dbReference>
<keyword evidence="5" id="KW-0408">Iron</keyword>
<dbReference type="SUPFAM" id="SSF53323">
    <property type="entry name" value="Pyruvate-ferredoxin oxidoreductase, PFOR, domain III"/>
    <property type="match status" value="1"/>
</dbReference>
<dbReference type="SUPFAM" id="SSF52518">
    <property type="entry name" value="Thiamin diphosphate-binding fold (THDP-binding)"/>
    <property type="match status" value="2"/>
</dbReference>
<dbReference type="InterPro" id="IPR029061">
    <property type="entry name" value="THDP-binding"/>
</dbReference>
<evidence type="ECO:0000256" key="2">
    <source>
        <dbReference type="ARBA" id="ARBA00022485"/>
    </source>
</evidence>
<evidence type="ECO:0000256" key="5">
    <source>
        <dbReference type="ARBA" id="ARBA00023004"/>
    </source>
</evidence>
<dbReference type="InterPro" id="IPR052198">
    <property type="entry name" value="IorB_Oxidoreductase"/>
</dbReference>
<keyword evidence="8" id="KW-0670">Pyruvate</keyword>
<sequence>MSNAMEKLCDAPSGQVEILQGNIAFAAGCVRAGIHCADGYPGTPSSEVIDRGLSQVQDRIRVGWSVNEAVAAGVGHGHSLAGRDCVVTMKIPGLYQAGDIFTSGALFVRERGALIYYIASDFTPSSTQHTLDPRYLFKSCFTPVFEPRSHQELHEAAAIAVEISRAYKTQVVILPNGNLCHSEGLVRLMEPQHRDPVDMPADLHPFNVLPAVARKNYDVVMAERMPALEAMVENSPLNRWDKGSGKRGIITCGISDLYVREVVQSLGLDVDILSLAFTNPLPLGLIRRFCESIQGPITVIEDGYRWLQEAVEGLGFRVEGKPPYSPLTEWTPALIAQKLGEAAPQAGGAPLAAPVMRPPVICAGCPYRLFALEVSLLKKKGLVDAVFGDIGCNTLLYFMNALDTGLAMGASEAQRLGYVTSMPEKAGRVISVLGDGTECHTGMDSTRNTVYRNIPGVKVILDNEYAGMTGGQPSPTSPTNLAGQPMRFDLVASLQGHGAKVVVAGAYEKNTLRKALRTALSEAEQGVFTTIVVRDGACIQKSPSSTQRVEVDPAVCKQCNACLICPGLELNADGIPTANNLCTGCGGHTPACVQMCPTHVLHVVTRETAERAAVQPSLAPEVPAVSFDRALLPERIALAIRGVGGQGNLFFGTVLAQWAFLAGYGEKNIIKGETHGMAQMGGPVISTFGCGQVASPVLLPGTADCLITMEKSEVLRPGFLEMLKPGGTVLLASTQIIPLGLKEDQYPSDEAIQASLKGFHVWEVDVLGQALALGDPTGRIANVVMMGILSTLPPFDQLPPELWLQALRKVNARAVVFAGNQAAFQAGREYAARLQAQGR</sequence>
<keyword evidence="1" id="KW-0813">Transport</keyword>
<dbReference type="GO" id="GO:0016903">
    <property type="term" value="F:oxidoreductase activity, acting on the aldehyde or oxo group of donors"/>
    <property type="evidence" value="ECO:0007669"/>
    <property type="project" value="InterPro"/>
</dbReference>
<dbReference type="InterPro" id="IPR002880">
    <property type="entry name" value="Pyrv_Fd/Flavodoxin_OxRdtase_N"/>
</dbReference>
<dbReference type="Proteomes" id="UP000050501">
    <property type="component" value="Unassembled WGS sequence"/>
</dbReference>
<dbReference type="PANTHER" id="PTHR43854">
    <property type="entry name" value="INDOLEPYRUVATE OXIDOREDUCTASE SUBUNIT IORB"/>
    <property type="match status" value="1"/>
</dbReference>
<keyword evidence="6" id="KW-0411">Iron-sulfur</keyword>
<keyword evidence="9" id="KW-1185">Reference proteome</keyword>
<dbReference type="AlphaFoldDB" id="A0A0P6X093"/>
<gene>
    <name evidence="8" type="ORF">ADN01_17380</name>
</gene>
<evidence type="ECO:0000256" key="4">
    <source>
        <dbReference type="ARBA" id="ARBA00023002"/>
    </source>
</evidence>
<dbReference type="RefSeq" id="WP_062417043.1">
    <property type="nucleotide sequence ID" value="NZ_DF967974.1"/>
</dbReference>
<evidence type="ECO:0000313" key="9">
    <source>
        <dbReference type="Proteomes" id="UP000050501"/>
    </source>
</evidence>
<accession>A0A0P6X093</accession>
<dbReference type="Gene3D" id="3.40.50.970">
    <property type="match status" value="2"/>
</dbReference>
<reference evidence="8 9" key="1">
    <citation type="submission" date="2015-07" db="EMBL/GenBank/DDBJ databases">
        <title>Genome sequence of Levilinea saccharolytica DSM 16555.</title>
        <authorList>
            <person name="Hemp J."/>
            <person name="Ward L.M."/>
            <person name="Pace L.A."/>
            <person name="Fischer W.W."/>
        </authorList>
    </citation>
    <scope>NUCLEOTIDE SEQUENCE [LARGE SCALE GENOMIC DNA]</scope>
    <source>
        <strain evidence="8 9">KIBI-1</strain>
    </source>
</reference>
<dbReference type="GO" id="GO:0030976">
    <property type="term" value="F:thiamine pyrophosphate binding"/>
    <property type="evidence" value="ECO:0007669"/>
    <property type="project" value="InterPro"/>
</dbReference>
<comment type="caution">
    <text evidence="8">The sequence shown here is derived from an EMBL/GenBank/DDBJ whole genome shotgun (WGS) entry which is preliminary data.</text>
</comment>